<dbReference type="KEGG" id="dpp:DICPUDRAFT_73593"/>
<sequence length="70" mass="8502">EYRLFLEMQSIDKEFKKPNNHLKEIPAEPPATTKQEKRNEYKLMKNKKPKDKKVTYQSKMSNPEDRWGYV</sequence>
<dbReference type="InParanoid" id="F1A2N3"/>
<feature type="region of interest" description="Disordered" evidence="1">
    <location>
        <begin position="21"/>
        <end position="70"/>
    </location>
</feature>
<reference evidence="3" key="1">
    <citation type="journal article" date="2011" name="Genome Biol.">
        <title>Comparative genomics of the social amoebae Dictyostelium discoideum and Dictyostelium purpureum.</title>
        <authorList>
            <consortium name="US DOE Joint Genome Institute (JGI-PGF)"/>
            <person name="Sucgang R."/>
            <person name="Kuo A."/>
            <person name="Tian X."/>
            <person name="Salerno W."/>
            <person name="Parikh A."/>
            <person name="Feasley C.L."/>
            <person name="Dalin E."/>
            <person name="Tu H."/>
            <person name="Huang E."/>
            <person name="Barry K."/>
            <person name="Lindquist E."/>
            <person name="Shapiro H."/>
            <person name="Bruce D."/>
            <person name="Schmutz J."/>
            <person name="Salamov A."/>
            <person name="Fey P."/>
            <person name="Gaudet P."/>
            <person name="Anjard C."/>
            <person name="Babu M.M."/>
            <person name="Basu S."/>
            <person name="Bushmanova Y."/>
            <person name="van der Wel H."/>
            <person name="Katoh-Kurasawa M."/>
            <person name="Dinh C."/>
            <person name="Coutinho P.M."/>
            <person name="Saito T."/>
            <person name="Elias M."/>
            <person name="Schaap P."/>
            <person name="Kay R.R."/>
            <person name="Henrissat B."/>
            <person name="Eichinger L."/>
            <person name="Rivero F."/>
            <person name="Putnam N.H."/>
            <person name="West C.M."/>
            <person name="Loomis W.F."/>
            <person name="Chisholm R.L."/>
            <person name="Shaulsky G."/>
            <person name="Strassmann J.E."/>
            <person name="Queller D.C."/>
            <person name="Kuspa A."/>
            <person name="Grigoriev I.V."/>
        </authorList>
    </citation>
    <scope>NUCLEOTIDE SEQUENCE [LARGE SCALE GENOMIC DNA]</scope>
    <source>
        <strain evidence="3">QSDP1</strain>
    </source>
</reference>
<organism evidence="2 3">
    <name type="scientific">Dictyostelium purpureum</name>
    <name type="common">Slime mold</name>
    <dbReference type="NCBI Taxonomy" id="5786"/>
    <lineage>
        <taxon>Eukaryota</taxon>
        <taxon>Amoebozoa</taxon>
        <taxon>Evosea</taxon>
        <taxon>Eumycetozoa</taxon>
        <taxon>Dictyostelia</taxon>
        <taxon>Dictyosteliales</taxon>
        <taxon>Dictyosteliaceae</taxon>
        <taxon>Dictyostelium</taxon>
    </lineage>
</organism>
<dbReference type="AlphaFoldDB" id="F1A2N3"/>
<proteinExistence type="predicted"/>
<dbReference type="FunCoup" id="F1A2N3">
    <property type="interactions" value="936"/>
</dbReference>
<dbReference type="EMBL" id="GL871418">
    <property type="protein sequence ID" value="EGC29557.1"/>
    <property type="molecule type" value="Genomic_DNA"/>
</dbReference>
<dbReference type="eggNOG" id="ENOG502RII7">
    <property type="taxonomic scope" value="Eukaryota"/>
</dbReference>
<evidence type="ECO:0000313" key="3">
    <source>
        <dbReference type="Proteomes" id="UP000001064"/>
    </source>
</evidence>
<accession>F1A2N3</accession>
<keyword evidence="3" id="KW-1185">Reference proteome</keyword>
<dbReference type="OMA" id="EIHRYDY"/>
<gene>
    <name evidence="2" type="ORF">DICPUDRAFT_73593</name>
</gene>
<protein>
    <submittedName>
        <fullName evidence="2">Uncharacterized protein</fullName>
    </submittedName>
</protein>
<dbReference type="RefSeq" id="XP_003293927.1">
    <property type="nucleotide sequence ID" value="XM_003293879.1"/>
</dbReference>
<dbReference type="OrthoDB" id="22192at2759"/>
<feature type="compositionally biased region" description="Basic and acidic residues" evidence="1">
    <location>
        <begin position="34"/>
        <end position="43"/>
    </location>
</feature>
<feature type="non-terminal residue" evidence="2">
    <location>
        <position position="70"/>
    </location>
</feature>
<name>F1A2N3_DICPU</name>
<dbReference type="Proteomes" id="UP000001064">
    <property type="component" value="Unassembled WGS sequence"/>
</dbReference>
<dbReference type="VEuPathDB" id="AmoebaDB:DICPUDRAFT_73593"/>
<evidence type="ECO:0000256" key="1">
    <source>
        <dbReference type="SAM" id="MobiDB-lite"/>
    </source>
</evidence>
<dbReference type="GeneID" id="10505239"/>
<evidence type="ECO:0000313" key="2">
    <source>
        <dbReference type="EMBL" id="EGC29557.1"/>
    </source>
</evidence>